<protein>
    <submittedName>
        <fullName evidence="4">Aldolase</fullName>
    </submittedName>
</protein>
<evidence type="ECO:0000313" key="5">
    <source>
        <dbReference type="Proteomes" id="UP000469185"/>
    </source>
</evidence>
<dbReference type="SUPFAM" id="SSF53639">
    <property type="entry name" value="AraD/HMP-PK domain-like"/>
    <property type="match status" value="1"/>
</dbReference>
<evidence type="ECO:0000259" key="3">
    <source>
        <dbReference type="SMART" id="SM01007"/>
    </source>
</evidence>
<proteinExistence type="predicted"/>
<dbReference type="EMBL" id="JAAGOB010000008">
    <property type="protein sequence ID" value="NED96698.1"/>
    <property type="molecule type" value="Genomic_DNA"/>
</dbReference>
<dbReference type="InterPro" id="IPR036409">
    <property type="entry name" value="Aldolase_II/adducin_N_sf"/>
</dbReference>
<dbReference type="SMART" id="SM01007">
    <property type="entry name" value="Aldolase_II"/>
    <property type="match status" value="1"/>
</dbReference>
<dbReference type="PANTHER" id="PTHR22789">
    <property type="entry name" value="FUCULOSE PHOSPHATE ALDOLASE"/>
    <property type="match status" value="1"/>
</dbReference>
<dbReference type="InterPro" id="IPR050197">
    <property type="entry name" value="Aldolase_class_II_sugar_metab"/>
</dbReference>
<dbReference type="AlphaFoldDB" id="A0A6N9YPC6"/>
<evidence type="ECO:0000256" key="1">
    <source>
        <dbReference type="ARBA" id="ARBA00022723"/>
    </source>
</evidence>
<keyword evidence="1" id="KW-0479">Metal-binding</keyword>
<name>A0A6N9YPC6_9ACTN</name>
<gene>
    <name evidence="4" type="ORF">G1H11_15415</name>
</gene>
<keyword evidence="2" id="KW-0456">Lyase</keyword>
<comment type="caution">
    <text evidence="4">The sequence shown here is derived from an EMBL/GenBank/DDBJ whole genome shotgun (WGS) entry which is preliminary data.</text>
</comment>
<evidence type="ECO:0000313" key="4">
    <source>
        <dbReference type="EMBL" id="NED96698.1"/>
    </source>
</evidence>
<dbReference type="Pfam" id="PF00596">
    <property type="entry name" value="Aldolase_II"/>
    <property type="match status" value="1"/>
</dbReference>
<dbReference type="PANTHER" id="PTHR22789:SF0">
    <property type="entry name" value="3-OXO-TETRONATE 4-PHOSPHATE DECARBOXYLASE-RELATED"/>
    <property type="match status" value="1"/>
</dbReference>
<dbReference type="GO" id="GO:0046872">
    <property type="term" value="F:metal ion binding"/>
    <property type="evidence" value="ECO:0007669"/>
    <property type="project" value="UniProtKB-KW"/>
</dbReference>
<dbReference type="GO" id="GO:0005829">
    <property type="term" value="C:cytosol"/>
    <property type="evidence" value="ECO:0007669"/>
    <property type="project" value="TreeGrafter"/>
</dbReference>
<dbReference type="Gene3D" id="3.40.225.10">
    <property type="entry name" value="Class II aldolase/adducin N-terminal domain"/>
    <property type="match status" value="1"/>
</dbReference>
<dbReference type="RefSeq" id="WP_163819703.1">
    <property type="nucleotide sequence ID" value="NZ_JAAGOB010000008.1"/>
</dbReference>
<dbReference type="InterPro" id="IPR001303">
    <property type="entry name" value="Aldolase_II/adducin_N"/>
</dbReference>
<keyword evidence="5" id="KW-1185">Reference proteome</keyword>
<dbReference type="GO" id="GO:0019323">
    <property type="term" value="P:pentose catabolic process"/>
    <property type="evidence" value="ECO:0007669"/>
    <property type="project" value="TreeGrafter"/>
</dbReference>
<dbReference type="Proteomes" id="UP000469185">
    <property type="component" value="Unassembled WGS sequence"/>
</dbReference>
<sequence length="214" mass="22733">MAHTPAPEAIATAGRQLAELGLSRGSAGNISVREGETIYMSPTGAVLGDLDPGDLAVLDVDGAHRAGPRPSKEYPLHRALYRRDPEIRAVVHLHSRDAAAVSCLPPWSPRSAIPPITPYFVMRVGQTPLIPYAPPGDARQADDIEALDFPFRAVLLQNHGPVTAGTTMAGAVDAAIELEEASAILLSIGDRRPVLLPAEAVDELTRAYGSPWSR</sequence>
<dbReference type="GO" id="GO:0016832">
    <property type="term" value="F:aldehyde-lyase activity"/>
    <property type="evidence" value="ECO:0007669"/>
    <property type="project" value="TreeGrafter"/>
</dbReference>
<reference evidence="4 5" key="1">
    <citation type="submission" date="2020-02" db="EMBL/GenBank/DDBJ databases">
        <authorList>
            <person name="Li X.-J."/>
            <person name="Feng X.-M."/>
        </authorList>
    </citation>
    <scope>NUCLEOTIDE SEQUENCE [LARGE SCALE GENOMIC DNA]</scope>
    <source>
        <strain evidence="4 5">CGMCC 4.7225</strain>
    </source>
</reference>
<organism evidence="4 5">
    <name type="scientific">Phytoactinopolyspora alkaliphila</name>
    <dbReference type="NCBI Taxonomy" id="1783498"/>
    <lineage>
        <taxon>Bacteria</taxon>
        <taxon>Bacillati</taxon>
        <taxon>Actinomycetota</taxon>
        <taxon>Actinomycetes</taxon>
        <taxon>Jiangellales</taxon>
        <taxon>Jiangellaceae</taxon>
        <taxon>Phytoactinopolyspora</taxon>
    </lineage>
</organism>
<evidence type="ECO:0000256" key="2">
    <source>
        <dbReference type="ARBA" id="ARBA00023239"/>
    </source>
</evidence>
<feature type="domain" description="Class II aldolase/adducin N-terminal" evidence="3">
    <location>
        <begin position="8"/>
        <end position="186"/>
    </location>
</feature>
<accession>A0A6N9YPC6</accession>